<accession>A0ACC1RTL6</accession>
<evidence type="ECO:0000313" key="2">
    <source>
        <dbReference type="Proteomes" id="UP001148629"/>
    </source>
</evidence>
<proteinExistence type="predicted"/>
<name>A0ACC1RTL6_9HYPO</name>
<keyword evidence="2" id="KW-1185">Reference proteome</keyword>
<protein>
    <submittedName>
        <fullName evidence="1">Uncharacterized protein</fullName>
    </submittedName>
</protein>
<organism evidence="1 2">
    <name type="scientific">Fusarium decemcellulare</name>
    <dbReference type="NCBI Taxonomy" id="57161"/>
    <lineage>
        <taxon>Eukaryota</taxon>
        <taxon>Fungi</taxon>
        <taxon>Dikarya</taxon>
        <taxon>Ascomycota</taxon>
        <taxon>Pezizomycotina</taxon>
        <taxon>Sordariomycetes</taxon>
        <taxon>Hypocreomycetidae</taxon>
        <taxon>Hypocreales</taxon>
        <taxon>Nectriaceae</taxon>
        <taxon>Fusarium</taxon>
        <taxon>Fusarium decemcellulare species complex</taxon>
    </lineage>
</organism>
<comment type="caution">
    <text evidence="1">The sequence shown here is derived from an EMBL/GenBank/DDBJ whole genome shotgun (WGS) entry which is preliminary data.</text>
</comment>
<reference evidence="1" key="1">
    <citation type="submission" date="2022-08" db="EMBL/GenBank/DDBJ databases">
        <title>Genome Sequence of Fusarium decemcellulare.</title>
        <authorList>
            <person name="Buettner E."/>
        </authorList>
    </citation>
    <scope>NUCLEOTIDE SEQUENCE</scope>
    <source>
        <strain evidence="1">Babe19</strain>
    </source>
</reference>
<evidence type="ECO:0000313" key="1">
    <source>
        <dbReference type="EMBL" id="KAJ3525001.1"/>
    </source>
</evidence>
<dbReference type="Proteomes" id="UP001148629">
    <property type="component" value="Unassembled WGS sequence"/>
</dbReference>
<dbReference type="EMBL" id="JANRMS010001982">
    <property type="protein sequence ID" value="KAJ3525001.1"/>
    <property type="molecule type" value="Genomic_DNA"/>
</dbReference>
<gene>
    <name evidence="1" type="ORF">NM208_g11831</name>
</gene>
<sequence>MQQRRKTAIQVFTPALDILRSRPADAAHSENTSLVKRCQKILFDIIIQPQHNKSFLHDFQAFSLPKTWKRVQNPVTHMDSWRMIEAGQASIVMPVILRNRLNDKHIRQDLLPIILSSAPEFLGATFNDSFTASELLEGLLEYCPFKHACLRSLPTKHFPCRVHGQSSSRKTLDAFRVPHIIQEESWCRLSENNSACQAAEEETSDTTRFNVGDWKSSLKCWGGGWFYRQVSERYRSRAGCGESKADAYDSLKGLPNIHAGLHLWDVARAFGACRHIYTLLSEDIHKAYKRQIPKINNRNIASTMILQDCVYKTILFGILGSFRFEFPQVHDAFMQGILGITEEGDEEDGDVEIREDDKHQRPLLGTESIKWAKRPSFRPGPNLKRVCFPIGDFIVVRDGQIARLDGIFKHCIMKRDYRVFLVVTHTSNKTNPRKDGVLDCPVYDITGEQSTVGLPALSPQQEWIIERKDGTVLYAPYDGFFI</sequence>